<dbReference type="PANTHER" id="PTHR43364">
    <property type="entry name" value="NADH-SPECIFIC METHYLGLYOXAL REDUCTASE-RELATED"/>
    <property type="match status" value="1"/>
</dbReference>
<dbReference type="InterPro" id="IPR036812">
    <property type="entry name" value="NAD(P)_OxRdtase_dom_sf"/>
</dbReference>
<evidence type="ECO:0000313" key="3">
    <source>
        <dbReference type="EMBL" id="MFC0567606.1"/>
    </source>
</evidence>
<sequence length="348" mass="37468">MTTEHQASLLDTRNLGPLRVTRLGLGTMFMGGRTPRDESYRMLDRYLEAGGNFLDTADVYGDGESERTLAPWLAAHRDEVVVATKVGRPVSDLPGRGLAPDRVRAACDASLRRLGVDVIDLYQVHLPDPDTPLADTLEALDGLVRAGKVRALGASNFPAWLLAWAVGLQDRNGWAPFVALQPQYSLVERSIEVEVLPFCRAAGIGLIPWGPLGAGFLTGRYSRDAEPPAGSRMAGAADILEEARHRRAVERNFRAVNEAAAIARHRGATIAQIALAWLLGVEGVVAPIVGPRTLAQLDGLLTAADVALTAAEHARLAAHTSPPELYPYRMLAQQMGLGTLARLDRGRS</sequence>
<keyword evidence="4" id="KW-1185">Reference proteome</keyword>
<dbReference type="EMBL" id="JBHLUE010000026">
    <property type="protein sequence ID" value="MFC0567606.1"/>
    <property type="molecule type" value="Genomic_DNA"/>
</dbReference>
<dbReference type="Proteomes" id="UP001589894">
    <property type="component" value="Unassembled WGS sequence"/>
</dbReference>
<dbReference type="RefSeq" id="WP_377342913.1">
    <property type="nucleotide sequence ID" value="NZ_JBHLUE010000026.1"/>
</dbReference>
<organism evidence="3 4">
    <name type="scientific">Plantactinospora siamensis</name>
    <dbReference type="NCBI Taxonomy" id="555372"/>
    <lineage>
        <taxon>Bacteria</taxon>
        <taxon>Bacillati</taxon>
        <taxon>Actinomycetota</taxon>
        <taxon>Actinomycetes</taxon>
        <taxon>Micromonosporales</taxon>
        <taxon>Micromonosporaceae</taxon>
        <taxon>Plantactinospora</taxon>
    </lineage>
</organism>
<feature type="domain" description="NADP-dependent oxidoreductase" evidence="2">
    <location>
        <begin position="22"/>
        <end position="319"/>
    </location>
</feature>
<dbReference type="Gene3D" id="3.20.20.100">
    <property type="entry name" value="NADP-dependent oxidoreductase domain"/>
    <property type="match status" value="1"/>
</dbReference>
<evidence type="ECO:0000259" key="2">
    <source>
        <dbReference type="Pfam" id="PF00248"/>
    </source>
</evidence>
<keyword evidence="1" id="KW-0560">Oxidoreductase</keyword>
<protein>
    <submittedName>
        <fullName evidence="3">Aldo/keto reductase</fullName>
    </submittedName>
</protein>
<accession>A0ABV6P3S4</accession>
<comment type="caution">
    <text evidence="3">The sequence shown here is derived from an EMBL/GenBank/DDBJ whole genome shotgun (WGS) entry which is preliminary data.</text>
</comment>
<dbReference type="InterPro" id="IPR023210">
    <property type="entry name" value="NADP_OxRdtase_dom"/>
</dbReference>
<dbReference type="PRINTS" id="PR00069">
    <property type="entry name" value="ALDKETRDTASE"/>
</dbReference>
<reference evidence="3 4" key="1">
    <citation type="submission" date="2024-09" db="EMBL/GenBank/DDBJ databases">
        <authorList>
            <person name="Sun Q."/>
            <person name="Mori K."/>
        </authorList>
    </citation>
    <scope>NUCLEOTIDE SEQUENCE [LARGE SCALE GENOMIC DNA]</scope>
    <source>
        <strain evidence="3 4">TBRC 2205</strain>
    </source>
</reference>
<dbReference type="SUPFAM" id="SSF51430">
    <property type="entry name" value="NAD(P)-linked oxidoreductase"/>
    <property type="match status" value="1"/>
</dbReference>
<dbReference type="InterPro" id="IPR020471">
    <property type="entry name" value="AKR"/>
</dbReference>
<evidence type="ECO:0000313" key="4">
    <source>
        <dbReference type="Proteomes" id="UP001589894"/>
    </source>
</evidence>
<gene>
    <name evidence="3" type="ORF">ACFFHU_26140</name>
</gene>
<dbReference type="InterPro" id="IPR050523">
    <property type="entry name" value="AKR_Detox_Biosynth"/>
</dbReference>
<name>A0ABV6P3S4_9ACTN</name>
<dbReference type="Pfam" id="PF00248">
    <property type="entry name" value="Aldo_ket_red"/>
    <property type="match status" value="1"/>
</dbReference>
<proteinExistence type="predicted"/>
<dbReference type="PANTHER" id="PTHR43364:SF4">
    <property type="entry name" value="NAD(P)-LINKED OXIDOREDUCTASE SUPERFAMILY PROTEIN"/>
    <property type="match status" value="1"/>
</dbReference>
<evidence type="ECO:0000256" key="1">
    <source>
        <dbReference type="ARBA" id="ARBA00023002"/>
    </source>
</evidence>